<comment type="caution">
    <text evidence="2">The sequence shown here is derived from an EMBL/GenBank/DDBJ whole genome shotgun (WGS) entry which is preliminary data.</text>
</comment>
<dbReference type="AlphaFoldDB" id="A0A423UDH1"/>
<name>A0A423UDH1_9BIFI</name>
<gene>
    <name evidence="2" type="ORF">BMONG18_1039</name>
</gene>
<organism evidence="2 3">
    <name type="scientific">Bifidobacterium mongoliense</name>
    <dbReference type="NCBI Taxonomy" id="518643"/>
    <lineage>
        <taxon>Bacteria</taxon>
        <taxon>Bacillati</taxon>
        <taxon>Actinomycetota</taxon>
        <taxon>Actinomycetes</taxon>
        <taxon>Bifidobacteriales</taxon>
        <taxon>Bifidobacteriaceae</taxon>
        <taxon>Bifidobacterium</taxon>
    </lineage>
</organism>
<dbReference type="InterPro" id="IPR017853">
    <property type="entry name" value="GH"/>
</dbReference>
<dbReference type="Gene3D" id="3.20.20.80">
    <property type="entry name" value="Glycosidases"/>
    <property type="match status" value="1"/>
</dbReference>
<dbReference type="Proteomes" id="UP000285266">
    <property type="component" value="Unassembled WGS sequence"/>
</dbReference>
<dbReference type="RefSeq" id="WP_123644956.1">
    <property type="nucleotide sequence ID" value="NZ_QRAJ01000005.1"/>
</dbReference>
<evidence type="ECO:0000256" key="1">
    <source>
        <dbReference type="SAM" id="MobiDB-lite"/>
    </source>
</evidence>
<feature type="compositionally biased region" description="Basic and acidic residues" evidence="1">
    <location>
        <begin position="158"/>
        <end position="167"/>
    </location>
</feature>
<feature type="region of interest" description="Disordered" evidence="1">
    <location>
        <begin position="148"/>
        <end position="167"/>
    </location>
</feature>
<protein>
    <submittedName>
        <fullName evidence="2">Beta-galactosidase</fullName>
    </submittedName>
</protein>
<proteinExistence type="predicted"/>
<dbReference type="SUPFAM" id="SSF51445">
    <property type="entry name" value="(Trans)glycosidases"/>
    <property type="match status" value="1"/>
</dbReference>
<reference evidence="2 3" key="1">
    <citation type="submission" date="2018-07" db="EMBL/GenBank/DDBJ databases">
        <title>The role of parmesan cheese in vectoring bovine microbiota.</title>
        <authorList>
            <person name="Lugli G.A."/>
            <person name="Milani C."/>
        </authorList>
    </citation>
    <scope>NUCLEOTIDE SEQUENCE [LARGE SCALE GENOMIC DNA]</scope>
    <source>
        <strain evidence="2 3">BMONG18</strain>
    </source>
</reference>
<evidence type="ECO:0000313" key="2">
    <source>
        <dbReference type="EMBL" id="ROT86749.1"/>
    </source>
</evidence>
<accession>A0A423UDH1</accession>
<dbReference type="EMBL" id="QRAJ01000005">
    <property type="protein sequence ID" value="ROT86749.1"/>
    <property type="molecule type" value="Genomic_DNA"/>
</dbReference>
<sequence>METDIYDLHDYEQDLDNFAQRYDAWGQGEADTPELHPDRQHCDRVMPFFISEYGGIKWDPSHQEDSGAWGYGQQANSEEEFVTRYRGLTNTLLNNPKMFGFCYTQLYDVEQECNGIYDYHRHPKVDIAAIRAIHTGCAAIEDEDRDTVAQPMAASAESDAHTTREAA</sequence>
<evidence type="ECO:0000313" key="3">
    <source>
        <dbReference type="Proteomes" id="UP000285266"/>
    </source>
</evidence>